<accession>A0A2P2QXQ9</accession>
<name>A0A2P2QXQ9_RHIMU</name>
<evidence type="ECO:0000313" key="1">
    <source>
        <dbReference type="EMBL" id="MBX71664.1"/>
    </source>
</evidence>
<dbReference type="AlphaFoldDB" id="A0A2P2QXQ9"/>
<sequence>MYPTKMKETSVKMESEKYIKPRISKISSQNCRLTLRSSL</sequence>
<protein>
    <submittedName>
        <fullName evidence="1">Uncharacterized protein</fullName>
    </submittedName>
</protein>
<proteinExistence type="predicted"/>
<reference evidence="1" key="1">
    <citation type="submission" date="2018-02" db="EMBL/GenBank/DDBJ databases">
        <title>Rhizophora mucronata_Transcriptome.</title>
        <authorList>
            <person name="Meera S.P."/>
            <person name="Sreeshan A."/>
            <person name="Augustine A."/>
        </authorList>
    </citation>
    <scope>NUCLEOTIDE SEQUENCE</scope>
    <source>
        <tissue evidence="1">Leaf</tissue>
    </source>
</reference>
<organism evidence="1">
    <name type="scientific">Rhizophora mucronata</name>
    <name type="common">Asiatic mangrove</name>
    <dbReference type="NCBI Taxonomy" id="61149"/>
    <lineage>
        <taxon>Eukaryota</taxon>
        <taxon>Viridiplantae</taxon>
        <taxon>Streptophyta</taxon>
        <taxon>Embryophyta</taxon>
        <taxon>Tracheophyta</taxon>
        <taxon>Spermatophyta</taxon>
        <taxon>Magnoliopsida</taxon>
        <taxon>eudicotyledons</taxon>
        <taxon>Gunneridae</taxon>
        <taxon>Pentapetalae</taxon>
        <taxon>rosids</taxon>
        <taxon>fabids</taxon>
        <taxon>Malpighiales</taxon>
        <taxon>Rhizophoraceae</taxon>
        <taxon>Rhizophora</taxon>
    </lineage>
</organism>
<dbReference type="EMBL" id="GGEC01091180">
    <property type="protein sequence ID" value="MBX71664.1"/>
    <property type="molecule type" value="Transcribed_RNA"/>
</dbReference>